<feature type="signal peptide" evidence="1">
    <location>
        <begin position="1"/>
        <end position="17"/>
    </location>
</feature>
<comment type="caution">
    <text evidence="2">The sequence shown here is derived from an EMBL/GenBank/DDBJ whole genome shotgun (WGS) entry which is preliminary data.</text>
</comment>
<dbReference type="Proteomes" id="UP000229433">
    <property type="component" value="Unassembled WGS sequence"/>
</dbReference>
<sequence length="386" mass="43763">MKNSVYLLLLLPFLCFAQNKAPRAKINSVLKSYESEINDTVFVNNKTLNILIGNVLNQYLPSTKISTQPASFVLDNDDNSLSLMGNYDHRAETYGYLNYLLSGGIKLKGEPTGSFYNFKDSNWAQNIGAQLKFTYFFSGTLTKNSDQQISSLLKDYREKTIKNLALEALETKPLDSVELAELIATKEAEYILKNDLYVSMRKFWVTLQGYIPLTKSSKTFTNTTDASILADHQFEAWDASLSFNGFFKWKDASLSFSAIPRVYQNNNILTEAVKKRTFTSFEGSPEGQPALTKTDSYYYGEYEEFTSGQVKAEVTSLYKDFIGVSAALEQNFWNGYDALNWKLGIPLNLKNKDGESSIAFELQWREFNKQHYLGISIGKAFGKFLD</sequence>
<dbReference type="EMBL" id="NQXA01000030">
    <property type="protein sequence ID" value="PHQ27800.1"/>
    <property type="molecule type" value="Genomic_DNA"/>
</dbReference>
<accession>A0A2G1VMH8</accession>
<reference evidence="2 3" key="1">
    <citation type="submission" date="2017-08" db="EMBL/GenBank/DDBJ databases">
        <title>The whole genome shortgun sequences of strain Leeuwenhoekiella nanhaiensis G18 from the South China Sea.</title>
        <authorList>
            <person name="Liu Q."/>
        </authorList>
    </citation>
    <scope>NUCLEOTIDE SEQUENCE [LARGE SCALE GENOMIC DNA]</scope>
    <source>
        <strain evidence="2 3">G18</strain>
    </source>
</reference>
<name>A0A2G1VMH8_9FLAO</name>
<protein>
    <submittedName>
        <fullName evidence="2">Uncharacterized protein</fullName>
    </submittedName>
</protein>
<gene>
    <name evidence="2" type="ORF">CJ305_18260</name>
</gene>
<dbReference type="AlphaFoldDB" id="A0A2G1VMH8"/>
<evidence type="ECO:0000256" key="1">
    <source>
        <dbReference type="SAM" id="SignalP"/>
    </source>
</evidence>
<evidence type="ECO:0000313" key="2">
    <source>
        <dbReference type="EMBL" id="PHQ27800.1"/>
    </source>
</evidence>
<proteinExistence type="predicted"/>
<evidence type="ECO:0000313" key="3">
    <source>
        <dbReference type="Proteomes" id="UP000229433"/>
    </source>
</evidence>
<dbReference type="RefSeq" id="WP_099647716.1">
    <property type="nucleotide sequence ID" value="NZ_KZ319309.1"/>
</dbReference>
<organism evidence="2 3">
    <name type="scientific">Leeuwenhoekiella nanhaiensis</name>
    <dbReference type="NCBI Taxonomy" id="1655491"/>
    <lineage>
        <taxon>Bacteria</taxon>
        <taxon>Pseudomonadati</taxon>
        <taxon>Bacteroidota</taxon>
        <taxon>Flavobacteriia</taxon>
        <taxon>Flavobacteriales</taxon>
        <taxon>Flavobacteriaceae</taxon>
        <taxon>Leeuwenhoekiella</taxon>
    </lineage>
</organism>
<keyword evidence="1" id="KW-0732">Signal</keyword>
<keyword evidence="3" id="KW-1185">Reference proteome</keyword>
<dbReference type="OrthoDB" id="788674at2"/>
<feature type="chain" id="PRO_5013868006" evidence="1">
    <location>
        <begin position="18"/>
        <end position="386"/>
    </location>
</feature>